<dbReference type="SUPFAM" id="SSF53041">
    <property type="entry name" value="Resolvase-like"/>
    <property type="match status" value="1"/>
</dbReference>
<dbReference type="Pfam" id="PF00239">
    <property type="entry name" value="Resolvase"/>
    <property type="match status" value="1"/>
</dbReference>
<dbReference type="InterPro" id="IPR036162">
    <property type="entry name" value="Resolvase-like_N_sf"/>
</dbReference>
<comment type="caution">
    <text evidence="2">The sequence shown here is derived from an EMBL/GenBank/DDBJ whole genome shotgun (WGS) entry which is preliminary data.</text>
</comment>
<organism evidence="2 3">
    <name type="scientific">Acinetobacter guillouiae</name>
    <name type="common">Acinetobacter genomosp. 11</name>
    <dbReference type="NCBI Taxonomy" id="106649"/>
    <lineage>
        <taxon>Bacteria</taxon>
        <taxon>Pseudomonadati</taxon>
        <taxon>Pseudomonadota</taxon>
        <taxon>Gammaproteobacteria</taxon>
        <taxon>Moraxellales</taxon>
        <taxon>Moraxellaceae</taxon>
        <taxon>Acinetobacter</taxon>
    </lineage>
</organism>
<dbReference type="RefSeq" id="WP_035372130.1">
    <property type="nucleotide sequence ID" value="NZ_BBRY01000023.1"/>
</dbReference>
<dbReference type="EMBL" id="JAHWXT010000001">
    <property type="protein sequence ID" value="MCF0263529.1"/>
    <property type="molecule type" value="Genomic_DNA"/>
</dbReference>
<dbReference type="GO" id="GO:0003677">
    <property type="term" value="F:DNA binding"/>
    <property type="evidence" value="ECO:0007669"/>
    <property type="project" value="InterPro"/>
</dbReference>
<proteinExistence type="predicted"/>
<dbReference type="AlphaFoldDB" id="A0A8X8KC76"/>
<dbReference type="InterPro" id="IPR006119">
    <property type="entry name" value="Resolv_N"/>
</dbReference>
<dbReference type="Proteomes" id="UP000887320">
    <property type="component" value="Unassembled WGS sequence"/>
</dbReference>
<name>A0A8X8KC76_ACIGI</name>
<evidence type="ECO:0000313" key="2">
    <source>
        <dbReference type="EMBL" id="MCF0263529.1"/>
    </source>
</evidence>
<evidence type="ECO:0000313" key="3">
    <source>
        <dbReference type="Proteomes" id="UP000887320"/>
    </source>
</evidence>
<gene>
    <name evidence="2" type="ORF">KW868_03495</name>
</gene>
<dbReference type="GO" id="GO:0000150">
    <property type="term" value="F:DNA strand exchange activity"/>
    <property type="evidence" value="ECO:0007669"/>
    <property type="project" value="InterPro"/>
</dbReference>
<feature type="domain" description="Resolvase/invertase-type recombinase catalytic" evidence="1">
    <location>
        <begin position="43"/>
        <end position="132"/>
    </location>
</feature>
<protein>
    <submittedName>
        <fullName evidence="2">Resolvase</fullName>
    </submittedName>
</protein>
<accession>A0A8X8KC76</accession>
<evidence type="ECO:0000259" key="1">
    <source>
        <dbReference type="Pfam" id="PF00239"/>
    </source>
</evidence>
<reference evidence="2" key="1">
    <citation type="submission" date="2021-07" db="EMBL/GenBank/DDBJ databases">
        <authorList>
            <person name="Fernandez M."/>
            <person name="Pereira P."/>
            <person name="Torres Tejerizo G.A."/>
            <person name="Gonzalez P."/>
            <person name="Agostini E."/>
        </authorList>
    </citation>
    <scope>NUCLEOTIDE SEQUENCE</scope>
    <source>
        <strain evidence="2">SFC 500-1A</strain>
    </source>
</reference>
<sequence length="194" mass="22460">MRTYAYFRIDGFSMDEFNYADYILGYGYEIPKNRLVFEQVKIGIPLEFRHKLINLINYTLESGDLLLIDGIDSLGSDFKEIYSSVNFIFKKGIRLVCLEFSKKEIKGDIKKIFFHFLKICSDFDGKLQSNRKIGNKNINKVGRPEILNKAQKDEVLEKFKNGQSVYSLAKQYSVTRTVIQRLLSKSSDHAIGED</sequence>